<protein>
    <submittedName>
        <fullName evidence="1">Uncharacterized protein</fullName>
    </submittedName>
</protein>
<evidence type="ECO:0000313" key="1">
    <source>
        <dbReference type="EMBL" id="KAK9919517.1"/>
    </source>
</evidence>
<comment type="caution">
    <text evidence="1">The sequence shown here is derived from an EMBL/GenBank/DDBJ whole genome shotgun (WGS) entry which is preliminary data.</text>
</comment>
<name>A0AAW1W899_RUBAR</name>
<organism evidence="1 2">
    <name type="scientific">Rubus argutus</name>
    <name type="common">Southern blackberry</name>
    <dbReference type="NCBI Taxonomy" id="59490"/>
    <lineage>
        <taxon>Eukaryota</taxon>
        <taxon>Viridiplantae</taxon>
        <taxon>Streptophyta</taxon>
        <taxon>Embryophyta</taxon>
        <taxon>Tracheophyta</taxon>
        <taxon>Spermatophyta</taxon>
        <taxon>Magnoliopsida</taxon>
        <taxon>eudicotyledons</taxon>
        <taxon>Gunneridae</taxon>
        <taxon>Pentapetalae</taxon>
        <taxon>rosids</taxon>
        <taxon>fabids</taxon>
        <taxon>Rosales</taxon>
        <taxon>Rosaceae</taxon>
        <taxon>Rosoideae</taxon>
        <taxon>Rosoideae incertae sedis</taxon>
        <taxon>Rubus</taxon>
    </lineage>
</organism>
<reference evidence="1 2" key="1">
    <citation type="journal article" date="2023" name="G3 (Bethesda)">
        <title>A chromosome-length genome assembly and annotation of blackberry (Rubus argutus, cv. 'Hillquist').</title>
        <authorList>
            <person name="Bruna T."/>
            <person name="Aryal R."/>
            <person name="Dudchenko O."/>
            <person name="Sargent D.J."/>
            <person name="Mead D."/>
            <person name="Buti M."/>
            <person name="Cavallini A."/>
            <person name="Hytonen T."/>
            <person name="Andres J."/>
            <person name="Pham M."/>
            <person name="Weisz D."/>
            <person name="Mascagni F."/>
            <person name="Usai G."/>
            <person name="Natali L."/>
            <person name="Bassil N."/>
            <person name="Fernandez G.E."/>
            <person name="Lomsadze A."/>
            <person name="Armour M."/>
            <person name="Olukolu B."/>
            <person name="Poorten T."/>
            <person name="Britton C."/>
            <person name="Davik J."/>
            <person name="Ashrafi H."/>
            <person name="Aiden E.L."/>
            <person name="Borodovsky M."/>
            <person name="Worthington M."/>
        </authorList>
    </citation>
    <scope>NUCLEOTIDE SEQUENCE [LARGE SCALE GENOMIC DNA]</scope>
    <source>
        <strain evidence="1">PI 553951</strain>
    </source>
</reference>
<dbReference type="AlphaFoldDB" id="A0AAW1W899"/>
<evidence type="ECO:0000313" key="2">
    <source>
        <dbReference type="Proteomes" id="UP001457282"/>
    </source>
</evidence>
<dbReference type="EMBL" id="JBEDUW010000006">
    <property type="protein sequence ID" value="KAK9919517.1"/>
    <property type="molecule type" value="Genomic_DNA"/>
</dbReference>
<dbReference type="Proteomes" id="UP001457282">
    <property type="component" value="Unassembled WGS sequence"/>
</dbReference>
<proteinExistence type="predicted"/>
<gene>
    <name evidence="1" type="ORF">M0R45_028108</name>
</gene>
<sequence length="213" mass="23215">MQSQSQLSDSVVPIAQKMSKIQMVKRANHRVSSCDPRDPGVLALIVFCPDNPTSPRKLVVEIRDIKDLRNNEMGPDWLGISSDKDGKFCLEFPSFSDLLDFRKLVDNARVAGFGEAGEATFAAQSTFESFVFSHGALATAAFCIVDNLRIVTTWDGKICLEFPSFSDLLDFRKLVDNARAAGFGEAAEATFAAQSTSESYVFSRGALATAAEL</sequence>
<keyword evidence="2" id="KW-1185">Reference proteome</keyword>
<accession>A0AAW1W899</accession>